<dbReference type="InterPro" id="IPR011711">
    <property type="entry name" value="GntR_C"/>
</dbReference>
<dbReference type="Pfam" id="PF07729">
    <property type="entry name" value="FCD"/>
    <property type="match status" value="1"/>
</dbReference>
<dbReference type="SUPFAM" id="SSF46785">
    <property type="entry name" value="Winged helix' DNA-binding domain"/>
    <property type="match status" value="1"/>
</dbReference>
<dbReference type="Gene3D" id="1.20.120.530">
    <property type="entry name" value="GntR ligand-binding domain-like"/>
    <property type="match status" value="1"/>
</dbReference>
<keyword evidence="6" id="KW-1185">Reference proteome</keyword>
<dbReference type="Gene3D" id="1.10.10.10">
    <property type="entry name" value="Winged helix-like DNA-binding domain superfamily/Winged helix DNA-binding domain"/>
    <property type="match status" value="1"/>
</dbReference>
<keyword evidence="1" id="KW-0805">Transcription regulation</keyword>
<dbReference type="PRINTS" id="PR00035">
    <property type="entry name" value="HTHGNTR"/>
</dbReference>
<evidence type="ECO:0000313" key="5">
    <source>
        <dbReference type="EMBL" id="MEN2792368.1"/>
    </source>
</evidence>
<dbReference type="RefSeq" id="WP_343890933.1">
    <property type="nucleotide sequence ID" value="NZ_BAAAEH010000036.1"/>
</dbReference>
<reference evidence="5 6" key="1">
    <citation type="submission" date="2024-05" db="EMBL/GenBank/DDBJ databases">
        <authorList>
            <person name="Liu Q."/>
            <person name="Xin Y.-H."/>
        </authorList>
    </citation>
    <scope>NUCLEOTIDE SEQUENCE [LARGE SCALE GENOMIC DNA]</scope>
    <source>
        <strain evidence="5 6">CGMCC 1.10181</strain>
    </source>
</reference>
<organism evidence="5 6">
    <name type="scientific">Sphingomonas oligophenolica</name>
    <dbReference type="NCBI Taxonomy" id="301154"/>
    <lineage>
        <taxon>Bacteria</taxon>
        <taxon>Pseudomonadati</taxon>
        <taxon>Pseudomonadota</taxon>
        <taxon>Alphaproteobacteria</taxon>
        <taxon>Sphingomonadales</taxon>
        <taxon>Sphingomonadaceae</taxon>
        <taxon>Sphingomonas</taxon>
    </lineage>
</organism>
<dbReference type="SUPFAM" id="SSF48008">
    <property type="entry name" value="GntR ligand-binding domain-like"/>
    <property type="match status" value="1"/>
</dbReference>
<dbReference type="PROSITE" id="PS50949">
    <property type="entry name" value="HTH_GNTR"/>
    <property type="match status" value="1"/>
</dbReference>
<evidence type="ECO:0000256" key="2">
    <source>
        <dbReference type="ARBA" id="ARBA00023125"/>
    </source>
</evidence>
<keyword evidence="2" id="KW-0238">DNA-binding</keyword>
<gene>
    <name evidence="5" type="ORF">ABC974_22240</name>
</gene>
<dbReference type="PANTHER" id="PTHR43537">
    <property type="entry name" value="TRANSCRIPTIONAL REGULATOR, GNTR FAMILY"/>
    <property type="match status" value="1"/>
</dbReference>
<sequence>MEPIELLDAIRAWLTEFRRGSARRLPAERELAAVFSVSRAELRKALTVIEQEGQIRRHVGRGTFIVPRPGDSAATTEGVAKRTSPMAAMEARAAVEPELARLAALNATSTDFAAMRALAEEMRTAATWSDYAELDWQFHNRLAEATGNVLLIEIQRLLNGVRRHVVWGNLRKGDGAPPPDYHSFREHEEILSAIEAREGDRAMRAMRGHLEKTRQQLIETASSG</sequence>
<evidence type="ECO:0000259" key="4">
    <source>
        <dbReference type="PROSITE" id="PS50949"/>
    </source>
</evidence>
<evidence type="ECO:0000256" key="3">
    <source>
        <dbReference type="ARBA" id="ARBA00023163"/>
    </source>
</evidence>
<keyword evidence="3" id="KW-0804">Transcription</keyword>
<name>A0ABU9Y974_9SPHN</name>
<feature type="domain" description="HTH gntR-type" evidence="4">
    <location>
        <begin position="1"/>
        <end position="68"/>
    </location>
</feature>
<accession>A0ABU9Y974</accession>
<proteinExistence type="predicted"/>
<dbReference type="PANTHER" id="PTHR43537:SF5">
    <property type="entry name" value="UXU OPERON TRANSCRIPTIONAL REGULATOR"/>
    <property type="match status" value="1"/>
</dbReference>
<dbReference type="InterPro" id="IPR036390">
    <property type="entry name" value="WH_DNA-bd_sf"/>
</dbReference>
<dbReference type="SMART" id="SM00345">
    <property type="entry name" value="HTH_GNTR"/>
    <property type="match status" value="1"/>
</dbReference>
<dbReference type="InterPro" id="IPR036388">
    <property type="entry name" value="WH-like_DNA-bd_sf"/>
</dbReference>
<evidence type="ECO:0000256" key="1">
    <source>
        <dbReference type="ARBA" id="ARBA00023015"/>
    </source>
</evidence>
<dbReference type="InterPro" id="IPR000524">
    <property type="entry name" value="Tscrpt_reg_HTH_GntR"/>
</dbReference>
<comment type="caution">
    <text evidence="5">The sequence shown here is derived from an EMBL/GenBank/DDBJ whole genome shotgun (WGS) entry which is preliminary data.</text>
</comment>
<dbReference type="EMBL" id="JBDIME010000027">
    <property type="protein sequence ID" value="MEN2792368.1"/>
    <property type="molecule type" value="Genomic_DNA"/>
</dbReference>
<evidence type="ECO:0000313" key="6">
    <source>
        <dbReference type="Proteomes" id="UP001419910"/>
    </source>
</evidence>
<dbReference type="SMART" id="SM00895">
    <property type="entry name" value="FCD"/>
    <property type="match status" value="1"/>
</dbReference>
<dbReference type="InterPro" id="IPR008920">
    <property type="entry name" value="TF_FadR/GntR_C"/>
</dbReference>
<dbReference type="Proteomes" id="UP001419910">
    <property type="component" value="Unassembled WGS sequence"/>
</dbReference>
<protein>
    <submittedName>
        <fullName evidence="5">FCD domain-containing protein</fullName>
    </submittedName>
</protein>
<dbReference type="Pfam" id="PF00392">
    <property type="entry name" value="GntR"/>
    <property type="match status" value="1"/>
</dbReference>